<comment type="similarity">
    <text evidence="1">Belongs to the ABC transporter superfamily.</text>
</comment>
<dbReference type="PANTHER" id="PTHR42711">
    <property type="entry name" value="ABC TRANSPORTER ATP-BINDING PROTEIN"/>
    <property type="match status" value="1"/>
</dbReference>
<dbReference type="Proteomes" id="UP000732377">
    <property type="component" value="Unassembled WGS sequence"/>
</dbReference>
<dbReference type="PANTHER" id="PTHR42711:SF5">
    <property type="entry name" value="ABC TRANSPORTER ATP-BINDING PROTEIN NATA"/>
    <property type="match status" value="1"/>
</dbReference>
<dbReference type="Gene3D" id="3.40.50.300">
    <property type="entry name" value="P-loop containing nucleotide triphosphate hydrolases"/>
    <property type="match status" value="1"/>
</dbReference>
<reference evidence="7" key="1">
    <citation type="submission" date="2017-11" db="EMBL/GenBank/DDBJ databases">
        <title>Three new genomes from thermophilic consortium.</title>
        <authorList>
            <person name="Quaggio R."/>
            <person name="Amgarten D."/>
            <person name="Setubal J.C."/>
        </authorList>
    </citation>
    <scope>NUCLEOTIDE SEQUENCE</scope>
    <source>
        <strain evidence="7">ZCTH01-B2</strain>
    </source>
</reference>
<comment type="caution">
    <text evidence="7">The sequence shown here is derived from an EMBL/GenBank/DDBJ whole genome shotgun (WGS) entry which is preliminary data.</text>
</comment>
<evidence type="ECO:0000313" key="8">
    <source>
        <dbReference type="Proteomes" id="UP000732377"/>
    </source>
</evidence>
<proteinExistence type="inferred from homology"/>
<evidence type="ECO:0000256" key="3">
    <source>
        <dbReference type="ARBA" id="ARBA00022741"/>
    </source>
</evidence>
<dbReference type="SUPFAM" id="SSF52540">
    <property type="entry name" value="P-loop containing nucleoside triphosphate hydrolases"/>
    <property type="match status" value="1"/>
</dbReference>
<evidence type="ECO:0000256" key="5">
    <source>
        <dbReference type="SAM" id="MobiDB-lite"/>
    </source>
</evidence>
<dbReference type="InterPro" id="IPR050763">
    <property type="entry name" value="ABC_transporter_ATP-binding"/>
</dbReference>
<evidence type="ECO:0000256" key="2">
    <source>
        <dbReference type="ARBA" id="ARBA00022448"/>
    </source>
</evidence>
<sequence>MVSGLRAPRPCAAHIKSSRRLRKVTTDAVVVVRNLSKGYGSYLAVNDVSLEVRRGEVFGILGPNGAGKTTLIEMICGLRMPTSGTVRVFGLDPHAQPLEATSRMSIQPQKAGLFEHLTVEETLQLFASFYKNPEPGPSVLESIGLVEQRKQLVKRLSGGQRWDLSEQPYKGGREADGPTGP</sequence>
<dbReference type="EMBL" id="PIUK01000549">
    <property type="protein sequence ID" value="MBY6278488.1"/>
    <property type="molecule type" value="Genomic_DNA"/>
</dbReference>
<evidence type="ECO:0000256" key="4">
    <source>
        <dbReference type="ARBA" id="ARBA00022840"/>
    </source>
</evidence>
<evidence type="ECO:0000256" key="1">
    <source>
        <dbReference type="ARBA" id="ARBA00005417"/>
    </source>
</evidence>
<dbReference type="InterPro" id="IPR027417">
    <property type="entry name" value="P-loop_NTPase"/>
</dbReference>
<keyword evidence="3" id="KW-0547">Nucleotide-binding</keyword>
<protein>
    <recommendedName>
        <fullName evidence="6">ABC transporter domain-containing protein</fullName>
    </recommendedName>
</protein>
<dbReference type="InterPro" id="IPR003439">
    <property type="entry name" value="ABC_transporter-like_ATP-bd"/>
</dbReference>
<dbReference type="GO" id="GO:0016887">
    <property type="term" value="F:ATP hydrolysis activity"/>
    <property type="evidence" value="ECO:0007669"/>
    <property type="project" value="InterPro"/>
</dbReference>
<evidence type="ECO:0000313" key="7">
    <source>
        <dbReference type="EMBL" id="MBY6278488.1"/>
    </source>
</evidence>
<feature type="compositionally biased region" description="Basic and acidic residues" evidence="5">
    <location>
        <begin position="171"/>
        <end position="181"/>
    </location>
</feature>
<feature type="domain" description="ABC transporter" evidence="6">
    <location>
        <begin position="45"/>
        <end position="161"/>
    </location>
</feature>
<gene>
    <name evidence="7" type="ORF">CWE10_20555</name>
</gene>
<dbReference type="AlphaFoldDB" id="A0A953ICI9"/>
<keyword evidence="2" id="KW-0813">Transport</keyword>
<evidence type="ECO:0000259" key="6">
    <source>
        <dbReference type="Pfam" id="PF00005"/>
    </source>
</evidence>
<dbReference type="CDD" id="cd03230">
    <property type="entry name" value="ABC_DR_subfamily_A"/>
    <property type="match status" value="1"/>
</dbReference>
<keyword evidence="4" id="KW-0067">ATP-binding</keyword>
<feature type="region of interest" description="Disordered" evidence="5">
    <location>
        <begin position="157"/>
        <end position="181"/>
    </location>
</feature>
<dbReference type="GO" id="GO:0005524">
    <property type="term" value="F:ATP binding"/>
    <property type="evidence" value="ECO:0007669"/>
    <property type="project" value="UniProtKB-KW"/>
</dbReference>
<dbReference type="Pfam" id="PF00005">
    <property type="entry name" value="ABC_tran"/>
    <property type="match status" value="1"/>
</dbReference>
<accession>A0A953ICI9</accession>
<name>A0A953ICI9_SYMTR</name>
<organism evidence="7 8">
    <name type="scientific">Symbiobacterium thermophilum</name>
    <dbReference type="NCBI Taxonomy" id="2734"/>
    <lineage>
        <taxon>Bacteria</taxon>
        <taxon>Bacillati</taxon>
        <taxon>Bacillota</taxon>
        <taxon>Clostridia</taxon>
        <taxon>Eubacteriales</taxon>
        <taxon>Symbiobacteriaceae</taxon>
        <taxon>Symbiobacterium</taxon>
    </lineage>
</organism>